<dbReference type="PROSITE" id="PS50110">
    <property type="entry name" value="RESPONSE_REGULATORY"/>
    <property type="match status" value="1"/>
</dbReference>
<dbReference type="SMART" id="SM00448">
    <property type="entry name" value="REC"/>
    <property type="match status" value="1"/>
</dbReference>
<protein>
    <submittedName>
        <fullName evidence="4">Sensory transduction protein LytT</fullName>
    </submittedName>
</protein>
<dbReference type="EMBL" id="CAXIXY010000004">
    <property type="protein sequence ID" value="CAL2084109.1"/>
    <property type="molecule type" value="Genomic_DNA"/>
</dbReference>
<feature type="domain" description="HTH LytTR-type" evidence="3">
    <location>
        <begin position="144"/>
        <end position="244"/>
    </location>
</feature>
<accession>A0ABM9NYJ0</accession>
<evidence type="ECO:0000259" key="3">
    <source>
        <dbReference type="PROSITE" id="PS50930"/>
    </source>
</evidence>
<dbReference type="InterPro" id="IPR011006">
    <property type="entry name" value="CheY-like_superfamily"/>
</dbReference>
<evidence type="ECO:0000313" key="5">
    <source>
        <dbReference type="Proteomes" id="UP001497416"/>
    </source>
</evidence>
<evidence type="ECO:0000256" key="1">
    <source>
        <dbReference type="PROSITE-ProRule" id="PRU00169"/>
    </source>
</evidence>
<gene>
    <name evidence="4" type="ORF">T190607A01A_20248</name>
</gene>
<organism evidence="4 5">
    <name type="scientific">Tenacibaculum platacis</name>
    <dbReference type="NCBI Taxonomy" id="3137852"/>
    <lineage>
        <taxon>Bacteria</taxon>
        <taxon>Pseudomonadati</taxon>
        <taxon>Bacteroidota</taxon>
        <taxon>Flavobacteriia</taxon>
        <taxon>Flavobacteriales</taxon>
        <taxon>Flavobacteriaceae</taxon>
        <taxon>Tenacibaculum</taxon>
    </lineage>
</organism>
<dbReference type="SUPFAM" id="SSF52172">
    <property type="entry name" value="CheY-like"/>
    <property type="match status" value="1"/>
</dbReference>
<dbReference type="Gene3D" id="3.40.50.2300">
    <property type="match status" value="1"/>
</dbReference>
<dbReference type="RefSeq" id="WP_348711669.1">
    <property type="nucleotide sequence ID" value="NZ_CAXIXY010000004.1"/>
</dbReference>
<keyword evidence="1" id="KW-0597">Phosphoprotein</keyword>
<dbReference type="PANTHER" id="PTHR37299">
    <property type="entry name" value="TRANSCRIPTIONAL REGULATOR-RELATED"/>
    <property type="match status" value="1"/>
</dbReference>
<dbReference type="Gene3D" id="2.40.50.1020">
    <property type="entry name" value="LytTr DNA-binding domain"/>
    <property type="match status" value="1"/>
</dbReference>
<feature type="domain" description="Response regulatory" evidence="2">
    <location>
        <begin position="3"/>
        <end position="117"/>
    </location>
</feature>
<keyword evidence="5" id="KW-1185">Reference proteome</keyword>
<proteinExistence type="predicted"/>
<dbReference type="PROSITE" id="PS50930">
    <property type="entry name" value="HTH_LYTTR"/>
    <property type="match status" value="1"/>
</dbReference>
<name>A0ABM9NYJ0_9FLAO</name>
<comment type="caution">
    <text evidence="4">The sequence shown here is derived from an EMBL/GenBank/DDBJ whole genome shotgun (WGS) entry which is preliminary data.</text>
</comment>
<dbReference type="InterPro" id="IPR001789">
    <property type="entry name" value="Sig_transdc_resp-reg_receiver"/>
</dbReference>
<dbReference type="SMART" id="SM00850">
    <property type="entry name" value="LytTR"/>
    <property type="match status" value="1"/>
</dbReference>
<evidence type="ECO:0000313" key="4">
    <source>
        <dbReference type="EMBL" id="CAL2084109.1"/>
    </source>
</evidence>
<dbReference type="Pfam" id="PF04397">
    <property type="entry name" value="LytTR"/>
    <property type="match status" value="1"/>
</dbReference>
<dbReference type="Pfam" id="PF00072">
    <property type="entry name" value="Response_reg"/>
    <property type="match status" value="1"/>
</dbReference>
<dbReference type="PANTHER" id="PTHR37299:SF1">
    <property type="entry name" value="STAGE 0 SPORULATION PROTEIN A HOMOLOG"/>
    <property type="match status" value="1"/>
</dbReference>
<feature type="modified residue" description="4-aspartylphosphate" evidence="1">
    <location>
        <position position="56"/>
    </location>
</feature>
<dbReference type="InterPro" id="IPR046947">
    <property type="entry name" value="LytR-like"/>
</dbReference>
<reference evidence="4 5" key="1">
    <citation type="submission" date="2024-05" db="EMBL/GenBank/DDBJ databases">
        <authorList>
            <person name="Duchaud E."/>
        </authorList>
    </citation>
    <scope>NUCLEOTIDE SEQUENCE [LARGE SCALE GENOMIC DNA]</scope>
    <source>
        <strain evidence="4">Ena-SAMPLE-TAB-13-05-2024-13:56:06:370-140302</strain>
    </source>
</reference>
<dbReference type="Proteomes" id="UP001497416">
    <property type="component" value="Unassembled WGS sequence"/>
</dbReference>
<sequence>MINVIVIDDEKLVRLDVIDRLTSNFPQEIKIVSEASSVAEAKVEIEKHNPDLLLLDVDLGDGTGFDVLKEIRNKNIQVIFITGFDTHAIKAIKVGALDYILKPVDDEEFNTAVQKAIDNTSSDNNIEQLIKVSNDYYNGINKRIILRTSNAVFAINEDDILYCKSDGNYTTFYTNVSEKVVVSKSMMKTEELLSENTFVRCHQSYIVNKNKVVKYQKQGFLILKTGEKIPVAARRKEYTLQKIF</sequence>
<evidence type="ECO:0000259" key="2">
    <source>
        <dbReference type="PROSITE" id="PS50110"/>
    </source>
</evidence>
<dbReference type="InterPro" id="IPR007492">
    <property type="entry name" value="LytTR_DNA-bd_dom"/>
</dbReference>